<organism evidence="5">
    <name type="scientific">Triatoma infestans</name>
    <name type="common">Assassin bug</name>
    <dbReference type="NCBI Taxonomy" id="30076"/>
    <lineage>
        <taxon>Eukaryota</taxon>
        <taxon>Metazoa</taxon>
        <taxon>Ecdysozoa</taxon>
        <taxon>Arthropoda</taxon>
        <taxon>Hexapoda</taxon>
        <taxon>Insecta</taxon>
        <taxon>Pterygota</taxon>
        <taxon>Neoptera</taxon>
        <taxon>Paraneoptera</taxon>
        <taxon>Hemiptera</taxon>
        <taxon>Heteroptera</taxon>
        <taxon>Panheteroptera</taxon>
        <taxon>Cimicomorpha</taxon>
        <taxon>Reduviidae</taxon>
        <taxon>Triatominae</taxon>
        <taxon>Triatoma</taxon>
    </lineage>
</organism>
<dbReference type="GO" id="GO:0005524">
    <property type="term" value="F:ATP binding"/>
    <property type="evidence" value="ECO:0007669"/>
    <property type="project" value="UniProtKB-KW"/>
</dbReference>
<accession>A0A161ML55</accession>
<keyword evidence="3" id="KW-0812">Transmembrane</keyword>
<dbReference type="InterPro" id="IPR029067">
    <property type="entry name" value="CDC48_domain_2-like_sf"/>
</dbReference>
<keyword evidence="2" id="KW-0067">ATP-binding</keyword>
<feature type="non-terminal residue" evidence="5">
    <location>
        <position position="154"/>
    </location>
</feature>
<keyword evidence="1" id="KW-0547">Nucleotide-binding</keyword>
<dbReference type="Pfam" id="PF09262">
    <property type="entry name" value="PEX-1N"/>
    <property type="match status" value="1"/>
</dbReference>
<evidence type="ECO:0000313" key="5">
    <source>
        <dbReference type="EMBL" id="JAS00648.1"/>
    </source>
</evidence>
<feature type="transmembrane region" description="Helical" evidence="3">
    <location>
        <begin position="127"/>
        <end position="148"/>
    </location>
</feature>
<evidence type="ECO:0000256" key="2">
    <source>
        <dbReference type="ARBA" id="ARBA00022840"/>
    </source>
</evidence>
<evidence type="ECO:0000256" key="1">
    <source>
        <dbReference type="ARBA" id="ARBA00022741"/>
    </source>
</evidence>
<keyword evidence="3" id="KW-1133">Transmembrane helix</keyword>
<feature type="domain" description="Peroxisomal ATPase PEX1 N-terminal C-lobe" evidence="4">
    <location>
        <begin position="89"/>
        <end position="142"/>
    </location>
</feature>
<dbReference type="InterPro" id="IPR009010">
    <property type="entry name" value="Asp_de-COase-like_dom_sf"/>
</dbReference>
<dbReference type="Gene3D" id="2.40.40.20">
    <property type="match status" value="1"/>
</dbReference>
<keyword evidence="3" id="KW-0472">Membrane</keyword>
<dbReference type="GO" id="GO:0005777">
    <property type="term" value="C:peroxisome"/>
    <property type="evidence" value="ECO:0007669"/>
    <property type="project" value="InterPro"/>
</dbReference>
<dbReference type="SUPFAM" id="SSF50692">
    <property type="entry name" value="ADC-like"/>
    <property type="match status" value="1"/>
</dbReference>
<dbReference type="SUPFAM" id="SSF54585">
    <property type="entry name" value="Cdc48 domain 2-like"/>
    <property type="match status" value="1"/>
</dbReference>
<dbReference type="InterPro" id="IPR015342">
    <property type="entry name" value="PEX1-N_C-lobe"/>
</dbReference>
<reference evidence="5" key="2">
    <citation type="journal article" date="2017" name="J. Med. Entomol.">
        <title>Transcriptome Analysis of the Triatoma infestans (Hemiptera: Reduviidae) Integument.</title>
        <authorList>
            <person name="Calderon-Fernandez G.M."/>
            <person name="Moriconi D.E."/>
            <person name="Dulbecco A.B."/>
            <person name="Juarez M.P."/>
        </authorList>
    </citation>
    <scope>NUCLEOTIDE SEQUENCE</scope>
    <source>
        <strain evidence="5">Int1</strain>
        <tissue evidence="5">Integument</tissue>
    </source>
</reference>
<dbReference type="GO" id="GO:0007031">
    <property type="term" value="P:peroxisome organization"/>
    <property type="evidence" value="ECO:0007669"/>
    <property type="project" value="InterPro"/>
</dbReference>
<dbReference type="Gene3D" id="3.10.330.10">
    <property type="match status" value="1"/>
</dbReference>
<protein>
    <submittedName>
        <fullName evidence="5">Peroxisome biogenesis factor 1</fullName>
    </submittedName>
</protein>
<evidence type="ECO:0000259" key="4">
    <source>
        <dbReference type="Pfam" id="PF09262"/>
    </source>
</evidence>
<proteinExistence type="predicted"/>
<dbReference type="EMBL" id="GEMB01002539">
    <property type="protein sequence ID" value="JAS00648.1"/>
    <property type="molecule type" value="Transcribed_RNA"/>
</dbReference>
<reference evidence="5" key="1">
    <citation type="submission" date="2016-04" db="EMBL/GenBank/DDBJ databases">
        <authorList>
            <person name="Calderon-Fernandez G.M.Sr."/>
        </authorList>
    </citation>
    <scope>NUCLEOTIDE SEQUENCE</scope>
    <source>
        <strain evidence="5">Int1</strain>
        <tissue evidence="5">Integument</tissue>
    </source>
</reference>
<evidence type="ECO:0000256" key="3">
    <source>
        <dbReference type="SAM" id="Phobius"/>
    </source>
</evidence>
<dbReference type="AlphaFoldDB" id="A0A161ML55"/>
<sequence length="154" mass="16934">MRLQFVNVKNCFLHFPQATHNNFSGPSVCALKIENNGKVYYFSPSHSPHSALTGSDLVGISPLYARLLGFKEDDIVIISSINNLGSLRQIQVSPASEDDFEILLSASDVIETSLLNQLRIVWPQQVFCAWIAPNVAVTLVVVLPLWLLSPTIAA</sequence>
<name>A0A161ML55_TRIIF</name>